<evidence type="ECO:0000313" key="25">
    <source>
        <dbReference type="Proteomes" id="UP000606274"/>
    </source>
</evidence>
<feature type="domain" description="DNA endonuclease activator Ctp1 C-terminal" evidence="22">
    <location>
        <begin position="479"/>
        <end position="514"/>
    </location>
</feature>
<dbReference type="InterPro" id="IPR033316">
    <property type="entry name" value="RBBP8-like"/>
</dbReference>
<evidence type="ECO:0000256" key="17">
    <source>
        <dbReference type="ARBA" id="ARBA00023242"/>
    </source>
</evidence>
<keyword evidence="13" id="KW-0862">Zinc</keyword>
<evidence type="ECO:0000256" key="7">
    <source>
        <dbReference type="ARBA" id="ARBA00022618"/>
    </source>
</evidence>
<feature type="compositionally biased region" description="Low complexity" evidence="21">
    <location>
        <begin position="296"/>
        <end position="309"/>
    </location>
</feature>
<keyword evidence="25" id="KW-1185">Reference proteome</keyword>
<evidence type="ECO:0000256" key="2">
    <source>
        <dbReference type="ARBA" id="ARBA00004286"/>
    </source>
</evidence>
<evidence type="ECO:0000256" key="3">
    <source>
        <dbReference type="ARBA" id="ARBA00007496"/>
    </source>
</evidence>
<evidence type="ECO:0000256" key="20">
    <source>
        <dbReference type="SAM" id="Coils"/>
    </source>
</evidence>
<evidence type="ECO:0000256" key="1">
    <source>
        <dbReference type="ARBA" id="ARBA00004123"/>
    </source>
</evidence>
<name>A0A8T0BL64_SILME</name>
<feature type="region of interest" description="Disordered" evidence="21">
    <location>
        <begin position="118"/>
        <end position="177"/>
    </location>
</feature>
<dbReference type="GO" id="GO:0051321">
    <property type="term" value="P:meiotic cell cycle"/>
    <property type="evidence" value="ECO:0007669"/>
    <property type="project" value="UniProtKB-KW"/>
</dbReference>
<keyword evidence="8" id="KW-0540">Nuclease</keyword>
<keyword evidence="14 20" id="KW-0175">Coiled coil</keyword>
<dbReference type="InterPro" id="IPR019518">
    <property type="entry name" value="CtIP_N"/>
</dbReference>
<keyword evidence="11" id="KW-0498">Mitosis</keyword>
<evidence type="ECO:0000256" key="15">
    <source>
        <dbReference type="ARBA" id="ARBA00023125"/>
    </source>
</evidence>
<keyword evidence="6" id="KW-0597">Phosphoprotein</keyword>
<dbReference type="InterPro" id="IPR013882">
    <property type="entry name" value="Ctp1_C"/>
</dbReference>
<keyword evidence="9" id="KW-0255">Endonuclease</keyword>
<dbReference type="GO" id="GO:0010792">
    <property type="term" value="P:DNA double-strand break processing involved in repair via single-strand annealing"/>
    <property type="evidence" value="ECO:0007669"/>
    <property type="project" value="TreeGrafter"/>
</dbReference>
<keyword evidence="19" id="KW-0131">Cell cycle</keyword>
<dbReference type="EMBL" id="JABFDY010000004">
    <property type="protein sequence ID" value="KAF7708012.1"/>
    <property type="molecule type" value="Genomic_DNA"/>
</dbReference>
<protein>
    <recommendedName>
        <fullName evidence="4">DNA endonuclease RBBP8</fullName>
    </recommendedName>
</protein>
<evidence type="ECO:0000256" key="11">
    <source>
        <dbReference type="ARBA" id="ARBA00022776"/>
    </source>
</evidence>
<feature type="compositionally biased region" description="Basic and acidic residues" evidence="21">
    <location>
        <begin position="250"/>
        <end position="284"/>
    </location>
</feature>
<organism evidence="24 25">
    <name type="scientific">Silurus meridionalis</name>
    <name type="common">Southern catfish</name>
    <name type="synonym">Silurus soldatovi meridionalis</name>
    <dbReference type="NCBI Taxonomy" id="175797"/>
    <lineage>
        <taxon>Eukaryota</taxon>
        <taxon>Metazoa</taxon>
        <taxon>Chordata</taxon>
        <taxon>Craniata</taxon>
        <taxon>Vertebrata</taxon>
        <taxon>Euteleostomi</taxon>
        <taxon>Actinopterygii</taxon>
        <taxon>Neopterygii</taxon>
        <taxon>Teleostei</taxon>
        <taxon>Ostariophysi</taxon>
        <taxon>Siluriformes</taxon>
        <taxon>Siluridae</taxon>
        <taxon>Silurus</taxon>
    </lineage>
</organism>
<evidence type="ECO:0000256" key="6">
    <source>
        <dbReference type="ARBA" id="ARBA00022553"/>
    </source>
</evidence>
<dbReference type="GO" id="GO:0005634">
    <property type="term" value="C:nucleus"/>
    <property type="evidence" value="ECO:0007669"/>
    <property type="project" value="UniProtKB-SubCell"/>
</dbReference>
<evidence type="ECO:0000256" key="4">
    <source>
        <dbReference type="ARBA" id="ARBA00020680"/>
    </source>
</evidence>
<evidence type="ECO:0000256" key="16">
    <source>
        <dbReference type="ARBA" id="ARBA00023204"/>
    </source>
</evidence>
<accession>A0A8T0BL64</accession>
<sequence length="547" mass="63107">MFQELLQRLRDCHDHTIQELQLKVNKLKKERCFDAQRLEEFYKKNQQLRDQQRTLQESIKVLKERLQSGPCDRCKETEKQLKKNQAPFEHLLINELQSEKNLLKEEIRKLRLLREQSHGQISHQTSFSEPEEGVIPDSPKQPLSFPVVNKMKRKRDQSNIRYAEKRPSPPLPDPQRRTLGYAGAVLVPETCDLDVTFIPKSDTKRHGRTVVPESCRLDLNSQQMSESDDEDEGKEKARNFTSCPEAEEQNAEKNRDRPESSQRPPKHPEQESSGRRSWEKDRTMNEAPRTSPPSPNSKSSSLSQNLSPNDESWSMDPGAALSQYNTNAPPHPQPIIIQAETVDLDCTYVSHSLLVAHQRQTQLKQTNCTTGIGQKANDSLAHIFDTTGHEEYESCPQSCLMGEENEEEEECEEQDMGRGDEVTEEAKCLDEVHPDGDAGESARDRSVAHVVVVRKKAERRKLHGHTCKECEIYYADLPEDERRKKLSSCSRHRYRYIPPSTPENFWDVGFPSTQTCVERGYIKEDNQVDPRSRRRRPYHAMFSPKAL</sequence>
<proteinExistence type="inferred from homology"/>
<evidence type="ECO:0000256" key="21">
    <source>
        <dbReference type="SAM" id="MobiDB-lite"/>
    </source>
</evidence>
<dbReference type="PANTHER" id="PTHR15107">
    <property type="entry name" value="RETINOBLASTOMA BINDING PROTEIN 8"/>
    <property type="match status" value="1"/>
</dbReference>
<dbReference type="GO" id="GO:0003684">
    <property type="term" value="F:damaged DNA binding"/>
    <property type="evidence" value="ECO:0007669"/>
    <property type="project" value="TreeGrafter"/>
</dbReference>
<reference evidence="24" key="1">
    <citation type="submission" date="2020-08" db="EMBL/GenBank/DDBJ databases">
        <title>Chromosome-level assembly of Southern catfish (Silurus meridionalis) provides insights into visual adaptation to the nocturnal and benthic lifestyles.</title>
        <authorList>
            <person name="Zhang Y."/>
            <person name="Wang D."/>
            <person name="Peng Z."/>
        </authorList>
    </citation>
    <scope>NUCLEOTIDE SEQUENCE</scope>
    <source>
        <strain evidence="24">SWU-2019-XX</strain>
        <tissue evidence="24">Muscle</tissue>
    </source>
</reference>
<keyword evidence="18" id="KW-0469">Meiosis</keyword>
<feature type="domain" description="DNA endonuclease Ctp1 N-terminal" evidence="23">
    <location>
        <begin position="2"/>
        <end position="111"/>
    </location>
</feature>
<dbReference type="GO" id="GO:0004519">
    <property type="term" value="F:endonuclease activity"/>
    <property type="evidence" value="ECO:0007669"/>
    <property type="project" value="UniProtKB-KW"/>
</dbReference>
<keyword evidence="10" id="KW-0227">DNA damage</keyword>
<gene>
    <name evidence="24" type="ORF">HF521_017069</name>
</gene>
<keyword evidence="16" id="KW-0234">DNA repair</keyword>
<keyword evidence="7" id="KW-0132">Cell division</keyword>
<evidence type="ECO:0000259" key="22">
    <source>
        <dbReference type="Pfam" id="PF08573"/>
    </source>
</evidence>
<feature type="coiled-coil region" evidence="20">
    <location>
        <begin position="10"/>
        <end position="65"/>
    </location>
</feature>
<dbReference type="GO" id="GO:0016787">
    <property type="term" value="F:hydrolase activity"/>
    <property type="evidence" value="ECO:0007669"/>
    <property type="project" value="UniProtKB-KW"/>
</dbReference>
<keyword evidence="15" id="KW-0238">DNA-binding</keyword>
<keyword evidence="12" id="KW-0378">Hydrolase</keyword>
<evidence type="ECO:0000256" key="18">
    <source>
        <dbReference type="ARBA" id="ARBA00023254"/>
    </source>
</evidence>
<dbReference type="Proteomes" id="UP000606274">
    <property type="component" value="Unassembled WGS sequence"/>
</dbReference>
<dbReference type="GO" id="GO:0051301">
    <property type="term" value="P:cell division"/>
    <property type="evidence" value="ECO:0007669"/>
    <property type="project" value="UniProtKB-KW"/>
</dbReference>
<feature type="region of interest" description="Disordered" evidence="21">
    <location>
        <begin position="525"/>
        <end position="547"/>
    </location>
</feature>
<comment type="caution">
    <text evidence="24">The sequence shown here is derived from an EMBL/GenBank/DDBJ whole genome shotgun (WGS) entry which is preliminary data.</text>
</comment>
<feature type="compositionally biased region" description="Basic and acidic residues" evidence="21">
    <location>
        <begin position="156"/>
        <end position="167"/>
    </location>
</feature>
<evidence type="ECO:0000259" key="23">
    <source>
        <dbReference type="Pfam" id="PF10482"/>
    </source>
</evidence>
<dbReference type="PANTHER" id="PTHR15107:SF4">
    <property type="entry name" value="DNA ENDONUCLEASE RBBP8"/>
    <property type="match status" value="1"/>
</dbReference>
<evidence type="ECO:0000256" key="10">
    <source>
        <dbReference type="ARBA" id="ARBA00022763"/>
    </source>
</evidence>
<feature type="compositionally biased region" description="Polar residues" evidence="21">
    <location>
        <begin position="118"/>
        <end position="128"/>
    </location>
</feature>
<dbReference type="Pfam" id="PF08573">
    <property type="entry name" value="SAE2"/>
    <property type="match status" value="1"/>
</dbReference>
<comment type="subcellular location">
    <subcellularLocation>
        <location evidence="2">Chromosome</location>
    </subcellularLocation>
    <subcellularLocation>
        <location evidence="1">Nucleus</location>
    </subcellularLocation>
</comment>
<evidence type="ECO:0000313" key="24">
    <source>
        <dbReference type="EMBL" id="KAF7708012.1"/>
    </source>
</evidence>
<evidence type="ECO:0000256" key="19">
    <source>
        <dbReference type="ARBA" id="ARBA00023306"/>
    </source>
</evidence>
<comment type="similarity">
    <text evidence="3">Belongs to the COM1/SAE2/CtIP family.</text>
</comment>
<dbReference type="Pfam" id="PF10482">
    <property type="entry name" value="CtIP_N"/>
    <property type="match status" value="1"/>
</dbReference>
<evidence type="ECO:0000256" key="12">
    <source>
        <dbReference type="ARBA" id="ARBA00022801"/>
    </source>
</evidence>
<evidence type="ECO:0000256" key="8">
    <source>
        <dbReference type="ARBA" id="ARBA00022722"/>
    </source>
</evidence>
<evidence type="ECO:0000256" key="5">
    <source>
        <dbReference type="ARBA" id="ARBA00022454"/>
    </source>
</evidence>
<evidence type="ECO:0000256" key="9">
    <source>
        <dbReference type="ARBA" id="ARBA00022759"/>
    </source>
</evidence>
<keyword evidence="17" id="KW-0539">Nucleus</keyword>
<dbReference type="AlphaFoldDB" id="A0A8T0BL64"/>
<dbReference type="GO" id="GO:0005694">
    <property type="term" value="C:chromosome"/>
    <property type="evidence" value="ECO:0007669"/>
    <property type="project" value="UniProtKB-SubCell"/>
</dbReference>
<feature type="region of interest" description="Disordered" evidence="21">
    <location>
        <begin position="214"/>
        <end position="327"/>
    </location>
</feature>
<evidence type="ECO:0000256" key="14">
    <source>
        <dbReference type="ARBA" id="ARBA00023054"/>
    </source>
</evidence>
<evidence type="ECO:0000256" key="13">
    <source>
        <dbReference type="ARBA" id="ARBA00022833"/>
    </source>
</evidence>
<keyword evidence="5" id="KW-0158">Chromosome</keyword>